<feature type="region of interest" description="Disordered" evidence="1">
    <location>
        <begin position="16"/>
        <end position="38"/>
    </location>
</feature>
<evidence type="ECO:0000313" key="2">
    <source>
        <dbReference type="EMBL" id="KAG5547485.1"/>
    </source>
</evidence>
<reference evidence="2" key="1">
    <citation type="submission" date="2020-08" db="EMBL/GenBank/DDBJ databases">
        <title>Plant Genome Project.</title>
        <authorList>
            <person name="Zhang R.-G."/>
        </authorList>
    </citation>
    <scope>NUCLEOTIDE SEQUENCE</scope>
    <source>
        <strain evidence="2">WSP0</strain>
        <tissue evidence="2">Leaf</tissue>
    </source>
</reference>
<sequence length="218" mass="25095">MTSIYETFQKRTTFNIPSMKKHSLPTSHSPSTTTTKPVSHLRRRLSSLSLNLHPSPDRITSTTSWVFRRSKSVSSMGESAGSSIKEWWDWGVGWILSKKPTFAKDLEMNEHESSLLGLNAKGTWRHVFYKVRSEFRKLVGGDNNLVLPQTFRDMFYEARSEFRKPVGGGHNVGLPRTFQVRFGGLFEKFRRREEQNARLIHSIDLIRSGDSNSFWGWG</sequence>
<evidence type="ECO:0000256" key="1">
    <source>
        <dbReference type="SAM" id="MobiDB-lite"/>
    </source>
</evidence>
<dbReference type="AlphaFoldDB" id="A0AAV6K4Y3"/>
<dbReference type="PANTHER" id="PTHR35714">
    <property type="entry name" value="OS02G0715300 PROTEIN"/>
    <property type="match status" value="1"/>
</dbReference>
<keyword evidence="3" id="KW-1185">Reference proteome</keyword>
<accession>A0AAV6K4Y3</accession>
<dbReference type="EMBL" id="JACTNZ010000005">
    <property type="protein sequence ID" value="KAG5547485.1"/>
    <property type="molecule type" value="Genomic_DNA"/>
</dbReference>
<dbReference type="PANTHER" id="PTHR35714:SF1">
    <property type="entry name" value="OS02G0715300 PROTEIN"/>
    <property type="match status" value="1"/>
</dbReference>
<name>A0AAV6K4Y3_9ERIC</name>
<gene>
    <name evidence="2" type="ORF">RHGRI_013244</name>
</gene>
<feature type="compositionally biased region" description="Low complexity" evidence="1">
    <location>
        <begin position="24"/>
        <end position="38"/>
    </location>
</feature>
<dbReference type="Proteomes" id="UP000823749">
    <property type="component" value="Chromosome 5"/>
</dbReference>
<protein>
    <submittedName>
        <fullName evidence="2">Uncharacterized protein</fullName>
    </submittedName>
</protein>
<comment type="caution">
    <text evidence="2">The sequence shown here is derived from an EMBL/GenBank/DDBJ whole genome shotgun (WGS) entry which is preliminary data.</text>
</comment>
<evidence type="ECO:0000313" key="3">
    <source>
        <dbReference type="Proteomes" id="UP000823749"/>
    </source>
</evidence>
<proteinExistence type="predicted"/>
<organism evidence="2 3">
    <name type="scientific">Rhododendron griersonianum</name>
    <dbReference type="NCBI Taxonomy" id="479676"/>
    <lineage>
        <taxon>Eukaryota</taxon>
        <taxon>Viridiplantae</taxon>
        <taxon>Streptophyta</taxon>
        <taxon>Embryophyta</taxon>
        <taxon>Tracheophyta</taxon>
        <taxon>Spermatophyta</taxon>
        <taxon>Magnoliopsida</taxon>
        <taxon>eudicotyledons</taxon>
        <taxon>Gunneridae</taxon>
        <taxon>Pentapetalae</taxon>
        <taxon>asterids</taxon>
        <taxon>Ericales</taxon>
        <taxon>Ericaceae</taxon>
        <taxon>Ericoideae</taxon>
        <taxon>Rhodoreae</taxon>
        <taxon>Rhododendron</taxon>
    </lineage>
</organism>